<dbReference type="InParanoid" id="A0A369JQH7"/>
<dbReference type="EMBL" id="LUEZ02000043">
    <property type="protein sequence ID" value="RDB24529.1"/>
    <property type="molecule type" value="Genomic_DNA"/>
</dbReference>
<organism evidence="1 2">
    <name type="scientific">Hypsizygus marmoreus</name>
    <name type="common">White beech mushroom</name>
    <name type="synonym">Agaricus marmoreus</name>
    <dbReference type="NCBI Taxonomy" id="39966"/>
    <lineage>
        <taxon>Eukaryota</taxon>
        <taxon>Fungi</taxon>
        <taxon>Dikarya</taxon>
        <taxon>Basidiomycota</taxon>
        <taxon>Agaricomycotina</taxon>
        <taxon>Agaricomycetes</taxon>
        <taxon>Agaricomycetidae</taxon>
        <taxon>Agaricales</taxon>
        <taxon>Tricholomatineae</taxon>
        <taxon>Lyophyllaceae</taxon>
        <taxon>Hypsizygus</taxon>
    </lineage>
</organism>
<gene>
    <name evidence="1" type="ORF">Hypma_008308</name>
</gene>
<dbReference type="Proteomes" id="UP000076154">
    <property type="component" value="Unassembled WGS sequence"/>
</dbReference>
<keyword evidence="2" id="KW-1185">Reference proteome</keyword>
<name>A0A369JQH7_HYPMA</name>
<sequence>MNRWDTAHLLLLPSFLQNSISFKRHSGSAECYRRDAWRGVNVDLGEIQHARCHRGPDVRVFDLFVWIMGMLRYEFAV</sequence>
<evidence type="ECO:0000313" key="1">
    <source>
        <dbReference type="EMBL" id="RDB24529.1"/>
    </source>
</evidence>
<protein>
    <submittedName>
        <fullName evidence="1">Uncharacterized protein</fullName>
    </submittedName>
</protein>
<reference evidence="1" key="1">
    <citation type="submission" date="2018-04" db="EMBL/GenBank/DDBJ databases">
        <title>Whole genome sequencing of Hypsizygus marmoreus.</title>
        <authorList>
            <person name="Choi I.-G."/>
            <person name="Min B."/>
            <person name="Kim J.-G."/>
            <person name="Kim S."/>
            <person name="Oh Y.-L."/>
            <person name="Kong W.-S."/>
            <person name="Park H."/>
            <person name="Jeong J."/>
            <person name="Song E.-S."/>
        </authorList>
    </citation>
    <scope>NUCLEOTIDE SEQUENCE [LARGE SCALE GENOMIC DNA]</scope>
    <source>
        <strain evidence="1">51987-8</strain>
    </source>
</reference>
<comment type="caution">
    <text evidence="1">The sequence shown here is derived from an EMBL/GenBank/DDBJ whole genome shotgun (WGS) entry which is preliminary data.</text>
</comment>
<proteinExistence type="predicted"/>
<evidence type="ECO:0000313" key="2">
    <source>
        <dbReference type="Proteomes" id="UP000076154"/>
    </source>
</evidence>
<dbReference type="AlphaFoldDB" id="A0A369JQH7"/>
<accession>A0A369JQH7</accession>